<evidence type="ECO:0000256" key="2">
    <source>
        <dbReference type="ARBA" id="ARBA00010122"/>
    </source>
</evidence>
<evidence type="ECO:0000256" key="8">
    <source>
        <dbReference type="PIRSR" id="PIRSR000726-1"/>
    </source>
</evidence>
<dbReference type="PANTHER" id="PTHR21499">
    <property type="entry name" value="ASPARTATE KINASE"/>
    <property type="match status" value="1"/>
</dbReference>
<dbReference type="NCBIfam" id="TIGR00657">
    <property type="entry name" value="asp_kinases"/>
    <property type="match status" value="1"/>
</dbReference>
<dbReference type="GO" id="GO:0009090">
    <property type="term" value="P:homoserine biosynthetic process"/>
    <property type="evidence" value="ECO:0007669"/>
    <property type="project" value="TreeGrafter"/>
</dbReference>
<dbReference type="SUPFAM" id="SSF53633">
    <property type="entry name" value="Carbamate kinase-like"/>
    <property type="match status" value="1"/>
</dbReference>
<dbReference type="InterPro" id="IPR045865">
    <property type="entry name" value="ACT-like_dom_sf"/>
</dbReference>
<dbReference type="Gene3D" id="3.40.1160.10">
    <property type="entry name" value="Acetylglutamate kinase-like"/>
    <property type="match status" value="1"/>
</dbReference>
<evidence type="ECO:0000256" key="10">
    <source>
        <dbReference type="RuleBase" id="RU004249"/>
    </source>
</evidence>
<evidence type="ECO:0000259" key="11">
    <source>
        <dbReference type="Pfam" id="PF00696"/>
    </source>
</evidence>
<dbReference type="InterPro" id="IPR001048">
    <property type="entry name" value="Asp/Glu/Uridylate_kinase"/>
</dbReference>
<dbReference type="GO" id="GO:0009089">
    <property type="term" value="P:lysine biosynthetic process via diaminopimelate"/>
    <property type="evidence" value="ECO:0007669"/>
    <property type="project" value="InterPro"/>
</dbReference>
<dbReference type="Proteomes" id="UP000030136">
    <property type="component" value="Unassembled WGS sequence"/>
</dbReference>
<dbReference type="EC" id="2.7.2.4" evidence="9"/>
<comment type="catalytic activity">
    <reaction evidence="7 9">
        <text>L-aspartate + ATP = 4-phospho-L-aspartate + ADP</text>
        <dbReference type="Rhea" id="RHEA:23776"/>
        <dbReference type="ChEBI" id="CHEBI:29991"/>
        <dbReference type="ChEBI" id="CHEBI:30616"/>
        <dbReference type="ChEBI" id="CHEBI:57535"/>
        <dbReference type="ChEBI" id="CHEBI:456216"/>
        <dbReference type="EC" id="2.7.2.4"/>
    </reaction>
</comment>
<keyword evidence="3 9" id="KW-0808">Transferase</keyword>
<dbReference type="InterPro" id="IPR054352">
    <property type="entry name" value="ACT_Aspartokinase"/>
</dbReference>
<dbReference type="InterPro" id="IPR018042">
    <property type="entry name" value="Aspartate_kinase_CS"/>
</dbReference>
<evidence type="ECO:0000313" key="14">
    <source>
        <dbReference type="Proteomes" id="UP000030136"/>
    </source>
</evidence>
<feature type="domain" description="Aspartate/glutamate/uridylate kinase" evidence="11">
    <location>
        <begin position="2"/>
        <end position="277"/>
    </location>
</feature>
<accession>A0AB34PET5</accession>
<dbReference type="PIRSF" id="PIRSF000726">
    <property type="entry name" value="Asp_kin"/>
    <property type="match status" value="1"/>
</dbReference>
<organism evidence="13 14">
    <name type="scientific">Porphyromonas crevioricanis</name>
    <dbReference type="NCBI Taxonomy" id="393921"/>
    <lineage>
        <taxon>Bacteria</taxon>
        <taxon>Pseudomonadati</taxon>
        <taxon>Bacteroidota</taxon>
        <taxon>Bacteroidia</taxon>
        <taxon>Bacteroidales</taxon>
        <taxon>Porphyromonadaceae</taxon>
        <taxon>Porphyromonas</taxon>
    </lineage>
</organism>
<evidence type="ECO:0000256" key="7">
    <source>
        <dbReference type="ARBA" id="ARBA00047872"/>
    </source>
</evidence>
<gene>
    <name evidence="13" type="ORF">HQ38_06365</name>
</gene>
<dbReference type="InterPro" id="IPR005260">
    <property type="entry name" value="Asp_kin_monofn"/>
</dbReference>
<comment type="caution">
    <text evidence="13">The sequence shown here is derived from an EMBL/GenBank/DDBJ whole genome shotgun (WGS) entry which is preliminary data.</text>
</comment>
<reference evidence="13 14" key="1">
    <citation type="submission" date="2014-08" db="EMBL/GenBank/DDBJ databases">
        <title>Porphyromonas crevioricanis strain:COT-253_OH1447 Genome sequencing.</title>
        <authorList>
            <person name="Wallis C."/>
            <person name="Deusch O."/>
            <person name="O'Flynn C."/>
            <person name="Davis I."/>
            <person name="Jospin G."/>
            <person name="Darling A.E."/>
            <person name="Coil D.A."/>
            <person name="Alexiev A."/>
            <person name="Horsfall A."/>
            <person name="Kirkwood N."/>
            <person name="Harris S."/>
            <person name="Eisen J.A."/>
        </authorList>
    </citation>
    <scope>NUCLEOTIDE SEQUENCE [LARGE SCALE GENOMIC DNA]</scope>
    <source>
        <strain evidence="14">COT-253 OH1447</strain>
    </source>
</reference>
<evidence type="ECO:0000259" key="12">
    <source>
        <dbReference type="Pfam" id="PF22468"/>
    </source>
</evidence>
<feature type="binding site" evidence="8">
    <location>
        <begin position="5"/>
        <end position="8"/>
    </location>
    <ligand>
        <name>ATP</name>
        <dbReference type="ChEBI" id="CHEBI:30616"/>
    </ligand>
</feature>
<keyword evidence="5 9" id="KW-0418">Kinase</keyword>
<dbReference type="RefSeq" id="WP_023939700.1">
    <property type="nucleotide sequence ID" value="NZ_JQJC01000020.1"/>
</dbReference>
<dbReference type="CDD" id="cd04243">
    <property type="entry name" value="AAK_AK-HSDH-like"/>
    <property type="match status" value="1"/>
</dbReference>
<feature type="binding site" evidence="8">
    <location>
        <position position="42"/>
    </location>
    <ligand>
        <name>substrate</name>
    </ligand>
</feature>
<dbReference type="PROSITE" id="PS00324">
    <property type="entry name" value="ASPARTOKINASE"/>
    <property type="match status" value="1"/>
</dbReference>
<evidence type="ECO:0000256" key="1">
    <source>
        <dbReference type="ARBA" id="ARBA00004766"/>
    </source>
</evidence>
<evidence type="ECO:0000256" key="5">
    <source>
        <dbReference type="ARBA" id="ARBA00022777"/>
    </source>
</evidence>
<evidence type="ECO:0000256" key="6">
    <source>
        <dbReference type="ARBA" id="ARBA00022840"/>
    </source>
</evidence>
<keyword evidence="6 8" id="KW-0067">ATP-binding</keyword>
<comment type="pathway">
    <text evidence="10">Amino-acid biosynthesis; L-methionine biosynthesis via de novo pathway; L-homoserine from L-aspartate: step 1/3.</text>
</comment>
<dbReference type="Gene3D" id="3.30.70.260">
    <property type="match status" value="2"/>
</dbReference>
<dbReference type="GO" id="GO:0004072">
    <property type="term" value="F:aspartate kinase activity"/>
    <property type="evidence" value="ECO:0007669"/>
    <property type="project" value="UniProtKB-EC"/>
</dbReference>
<dbReference type="SUPFAM" id="SSF55021">
    <property type="entry name" value="ACT-like"/>
    <property type="match status" value="2"/>
</dbReference>
<dbReference type="AlphaFoldDB" id="A0AB34PET5"/>
<evidence type="ECO:0000256" key="9">
    <source>
        <dbReference type="RuleBase" id="RU003448"/>
    </source>
</evidence>
<feature type="domain" description="Aspartokinase ACT" evidence="12">
    <location>
        <begin position="380"/>
        <end position="437"/>
    </location>
</feature>
<dbReference type="GO" id="GO:0005524">
    <property type="term" value="F:ATP binding"/>
    <property type="evidence" value="ECO:0007669"/>
    <property type="project" value="UniProtKB-KW"/>
</dbReference>
<name>A0AB34PET5_9PORP</name>
<feature type="binding site" evidence="8">
    <location>
        <position position="232"/>
    </location>
    <ligand>
        <name>ATP</name>
        <dbReference type="ChEBI" id="CHEBI:30616"/>
    </ligand>
</feature>
<dbReference type="InterPro" id="IPR036393">
    <property type="entry name" value="AceGlu_kinase-like_sf"/>
</dbReference>
<feature type="binding site" evidence="8">
    <location>
        <position position="121"/>
    </location>
    <ligand>
        <name>substrate</name>
    </ligand>
</feature>
<protein>
    <recommendedName>
        <fullName evidence="9">Aspartokinase</fullName>
        <ecNumber evidence="9">2.7.2.4</ecNumber>
    </recommendedName>
</protein>
<dbReference type="Pfam" id="PF22468">
    <property type="entry name" value="ACT_9"/>
    <property type="match status" value="1"/>
</dbReference>
<dbReference type="InterPro" id="IPR001341">
    <property type="entry name" value="Asp_kinase"/>
</dbReference>
<feature type="binding site" evidence="8">
    <location>
        <begin position="221"/>
        <end position="222"/>
    </location>
    <ligand>
        <name>ATP</name>
        <dbReference type="ChEBI" id="CHEBI:30616"/>
    </ligand>
</feature>
<comment type="similarity">
    <text evidence="2 9">Belongs to the aspartokinase family.</text>
</comment>
<dbReference type="PANTHER" id="PTHR21499:SF59">
    <property type="entry name" value="ASPARTOKINASE"/>
    <property type="match status" value="1"/>
</dbReference>
<comment type="pathway">
    <text evidence="10">Amino-acid biosynthesis; L-threonine biosynthesis; L-threonine from L-aspartate: step 1/5.</text>
</comment>
<keyword evidence="4 8" id="KW-0547">Nucleotide-binding</keyword>
<sequence>MKVLKFGGTSVASAERISNVAQLISTGSKPVLVVLSAMAGTTNTLVEIARLLLQRKPQEAATIIENLYEKYQTELQLLFPREGSRRIAQAAVECSFALMREMCERENFSLFEEKRILAQGELMSTAMMLRHLQDMGKKAVIIPALDFMKTDKNAEPDLPYITSHLRPLVQTAPGDTEIYITEGYICLNAYNRVDNLRRGGSDYTASLAGVAIGAEEIQIWTDIDGLHNNDPRFVDKTAPVRRLHFDEASELAYFGAKILHPTCIQPAREHNIPVRLLDTLNPSLPGTFISLDTEKDVIKAVSAKDGIIAIKVKSNHKLVSWHFLRRVFEVFERYAVVVDMVTTSEVGISLTIDNDEKLPEIQRELEELGSISVERGLTIICVVGDMKSDNIGFEARIVEAIRTFPVRMISYGGSDYNMTVLIRESDKREVLVALSEHLFSTTKSS</sequence>
<keyword evidence="10" id="KW-0028">Amino-acid biosynthesis</keyword>
<evidence type="ECO:0000256" key="4">
    <source>
        <dbReference type="ARBA" id="ARBA00022741"/>
    </source>
</evidence>
<comment type="pathway">
    <text evidence="1 10">Amino-acid biosynthesis; L-lysine biosynthesis via DAP pathway; (S)-tetrahydrodipicolinate from L-aspartate: step 1/4.</text>
</comment>
<dbReference type="EMBL" id="JQJC01000020">
    <property type="protein sequence ID" value="KGN94154.1"/>
    <property type="molecule type" value="Genomic_DNA"/>
</dbReference>
<proteinExistence type="inferred from homology"/>
<evidence type="ECO:0000313" key="13">
    <source>
        <dbReference type="EMBL" id="KGN94154.1"/>
    </source>
</evidence>
<evidence type="ECO:0000256" key="3">
    <source>
        <dbReference type="ARBA" id="ARBA00022679"/>
    </source>
</evidence>
<dbReference type="Pfam" id="PF00696">
    <property type="entry name" value="AA_kinase"/>
    <property type="match status" value="1"/>
</dbReference>
<dbReference type="GO" id="GO:0005829">
    <property type="term" value="C:cytosol"/>
    <property type="evidence" value="ECO:0007669"/>
    <property type="project" value="TreeGrafter"/>
</dbReference>